<dbReference type="InterPro" id="IPR009267">
    <property type="entry name" value="NTP_transf_6"/>
</dbReference>
<dbReference type="PANTHER" id="PTHR39166:SF1">
    <property type="entry name" value="BLL1166 PROTEIN"/>
    <property type="match status" value="1"/>
</dbReference>
<dbReference type="HOGENOM" id="CLU_092842_1_0_5"/>
<evidence type="ECO:0000313" key="1">
    <source>
        <dbReference type="EMBL" id="ACB94073.1"/>
    </source>
</evidence>
<accession>B2IE49</accession>
<evidence type="ECO:0000313" key="2">
    <source>
        <dbReference type="Proteomes" id="UP000001695"/>
    </source>
</evidence>
<evidence type="ECO:0008006" key="3">
    <source>
        <dbReference type="Google" id="ProtNLM"/>
    </source>
</evidence>
<organism evidence="1 2">
    <name type="scientific">Beijerinckia indica subsp. indica (strain ATCC 9039 / DSM 1715 / NCIMB 8712)</name>
    <dbReference type="NCBI Taxonomy" id="395963"/>
    <lineage>
        <taxon>Bacteria</taxon>
        <taxon>Pseudomonadati</taxon>
        <taxon>Pseudomonadota</taxon>
        <taxon>Alphaproteobacteria</taxon>
        <taxon>Hyphomicrobiales</taxon>
        <taxon>Beijerinckiaceae</taxon>
        <taxon>Beijerinckia</taxon>
    </lineage>
</organism>
<dbReference type="PANTHER" id="PTHR39166">
    <property type="entry name" value="BLL1166 PROTEIN"/>
    <property type="match status" value="1"/>
</dbReference>
<gene>
    <name evidence="1" type="ordered locus">Bind_0420</name>
</gene>
<sequence>MRFLKELTALLSCDPVRMAVLRTVRSLDLPDSWVGAGFVRDAVWDHLHGYANRTIEGDVDVVWFDDGALSPELDRELERRLSLVDPAFKWSVKNQARMHLRNGDAAYTSVSQAMSYWPETATAVAARIGDDGRLHINAPLGLDDLYAMHLRPTQMFISARRCIFDQRVKEKRWLERYPLLRIVP</sequence>
<dbReference type="Pfam" id="PF06042">
    <property type="entry name" value="NTP_transf_6"/>
    <property type="match status" value="1"/>
</dbReference>
<reference evidence="2" key="1">
    <citation type="submission" date="2008-03" db="EMBL/GenBank/DDBJ databases">
        <title>Complete sequence of chromosome of Beijerinckia indica subsp. indica ATCC 9039.</title>
        <authorList>
            <consortium name="US DOE Joint Genome Institute"/>
            <person name="Copeland A."/>
            <person name="Lucas S."/>
            <person name="Lapidus A."/>
            <person name="Glavina del Rio T."/>
            <person name="Dalin E."/>
            <person name="Tice H."/>
            <person name="Bruce D."/>
            <person name="Goodwin L."/>
            <person name="Pitluck S."/>
            <person name="LaButti K."/>
            <person name="Schmutz J."/>
            <person name="Larimer F."/>
            <person name="Land M."/>
            <person name="Hauser L."/>
            <person name="Kyrpides N."/>
            <person name="Mikhailova N."/>
            <person name="Dunfield P.F."/>
            <person name="Dedysh S.N."/>
            <person name="Liesack W."/>
            <person name="Saw J.H."/>
            <person name="Alam M."/>
            <person name="Chen Y."/>
            <person name="Murrell J.C."/>
            <person name="Richardson P."/>
        </authorList>
    </citation>
    <scope>NUCLEOTIDE SEQUENCE [LARGE SCALE GENOMIC DNA]</scope>
    <source>
        <strain evidence="2">ATCC 9039 / DSM 1715 / NCIMB 8712</strain>
    </source>
</reference>
<keyword evidence="2" id="KW-1185">Reference proteome</keyword>
<dbReference type="KEGG" id="bid:Bind_0420"/>
<dbReference type="Proteomes" id="UP000001695">
    <property type="component" value="Chromosome"/>
</dbReference>
<name>B2IE49_BEII9</name>
<dbReference type="AlphaFoldDB" id="B2IE49"/>
<reference evidence="1 2" key="2">
    <citation type="journal article" date="2010" name="J. Bacteriol.">
        <title>Complete genome sequence of Beijerinckia indica subsp. indica.</title>
        <authorList>
            <person name="Tamas I."/>
            <person name="Dedysh S.N."/>
            <person name="Liesack W."/>
            <person name="Stott M.B."/>
            <person name="Alam M."/>
            <person name="Murrell J.C."/>
            <person name="Dunfield P.F."/>
        </authorList>
    </citation>
    <scope>NUCLEOTIDE SEQUENCE [LARGE SCALE GENOMIC DNA]</scope>
    <source>
        <strain evidence="2">ATCC 9039 / DSM 1715 / NCIMB 8712</strain>
    </source>
</reference>
<dbReference type="eggNOG" id="COG3575">
    <property type="taxonomic scope" value="Bacteria"/>
</dbReference>
<dbReference type="OrthoDB" id="9805247at2"/>
<proteinExistence type="predicted"/>
<dbReference type="EMBL" id="CP001016">
    <property type="protein sequence ID" value="ACB94073.1"/>
    <property type="molecule type" value="Genomic_DNA"/>
</dbReference>
<protein>
    <recommendedName>
        <fullName evidence="3">Nucleotidyltransferase family protein</fullName>
    </recommendedName>
</protein>